<dbReference type="EMBL" id="VSWD01000010">
    <property type="protein sequence ID" value="KAK3091926.1"/>
    <property type="molecule type" value="Genomic_DNA"/>
</dbReference>
<comment type="caution">
    <text evidence="5">The sequence shown here is derived from an EMBL/GenBank/DDBJ whole genome shotgun (WGS) entry which is preliminary data.</text>
</comment>
<gene>
    <name evidence="5" type="ORF">FSP39_023766</name>
</gene>
<keyword evidence="2 3" id="KW-0040">ANK repeat</keyword>
<dbReference type="InterPro" id="IPR036770">
    <property type="entry name" value="Ankyrin_rpt-contain_sf"/>
</dbReference>
<dbReference type="PROSITE" id="PS50297">
    <property type="entry name" value="ANK_REP_REGION"/>
    <property type="match status" value="3"/>
</dbReference>
<evidence type="ECO:0000313" key="6">
    <source>
        <dbReference type="Proteomes" id="UP001186944"/>
    </source>
</evidence>
<dbReference type="SUPFAM" id="SSF48403">
    <property type="entry name" value="Ankyrin repeat"/>
    <property type="match status" value="2"/>
</dbReference>
<dbReference type="PANTHER" id="PTHR24126">
    <property type="entry name" value="ANKYRIN REPEAT, PH AND SEC7 DOMAIN CONTAINING PROTEIN SECG-RELATED"/>
    <property type="match status" value="1"/>
</dbReference>
<dbReference type="InterPro" id="IPR002110">
    <property type="entry name" value="Ankyrin_rpt"/>
</dbReference>
<protein>
    <submittedName>
        <fullName evidence="5">Uncharacterized protein</fullName>
    </submittedName>
</protein>
<reference evidence="5" key="1">
    <citation type="submission" date="2019-08" db="EMBL/GenBank/DDBJ databases">
        <title>The improved chromosome-level genome for the pearl oyster Pinctada fucata martensii using PacBio sequencing and Hi-C.</title>
        <authorList>
            <person name="Zheng Z."/>
        </authorList>
    </citation>
    <scope>NUCLEOTIDE SEQUENCE</scope>
    <source>
        <strain evidence="5">ZZ-2019</strain>
        <tissue evidence="5">Adductor muscle</tissue>
    </source>
</reference>
<keyword evidence="1" id="KW-0677">Repeat</keyword>
<dbReference type="AlphaFoldDB" id="A0AA88Y156"/>
<proteinExistence type="predicted"/>
<name>A0AA88Y156_PINIB</name>
<evidence type="ECO:0000313" key="5">
    <source>
        <dbReference type="EMBL" id="KAK3091926.1"/>
    </source>
</evidence>
<feature type="coiled-coil region" evidence="4">
    <location>
        <begin position="1"/>
        <end position="40"/>
    </location>
</feature>
<accession>A0AA88Y156</accession>
<dbReference type="PROSITE" id="PS50088">
    <property type="entry name" value="ANK_REPEAT"/>
    <property type="match status" value="3"/>
</dbReference>
<dbReference type="Proteomes" id="UP001186944">
    <property type="component" value="Unassembled WGS sequence"/>
</dbReference>
<dbReference type="Pfam" id="PF12796">
    <property type="entry name" value="Ank_2"/>
    <property type="match status" value="2"/>
</dbReference>
<sequence length="661" mass="75534">MDEVSKSLDSLTENINEYIVEECDETAEEIKLMLAKLSRDQRREVVCKGITLSDKKQTAFFRSCIEGNLGLVEYFITECDADLEEKCPYTVVEDNNSTHEVPPIWVAAITGQLELAKILLKYGADVNGMSDSNSTALRASCYKCNLEMVEYLISEGANVNIPNRYGCSCLMNAVESTEIVKYLVEHGADINARENGKLQLTAVHYAIHNNNMDALKLIVEAGADLTIRDKDGNIPLISAALFSQDNMVNFLREQDGTSMADVMKAYELLACAEFDDGKASGINFLIKALEIQRDEGLPSKDVNIEGFKNLLHKTTVPLSLEDTRSLPCDEQSAHVMAVVIKSRYFPPLHYEFLYSMLQYAASRQKERAYREAFSIFRYAYDRFLEKRKWLHDNAIYAVAMVTVTSMEIVNVDQRTVLPDLCRVFRLLFTQIRQSMSEGKHVKNDEKRKNFDFLLGISLYLIKLLSHSDSELTAPFLDDLPRLIALDPRFSKGNTLLHALVSEYFFNKVEYVKKSKHSPLMDFNTIKLLLTNGANADAKNHDGKTALHKLVNEYREKREFDKDFFKELVLLFLNNDAHIDVRDKWTTNCLLAIRDCRLQLQELNYRSLKCLSTNVIIENEIPYEDILPSVLIPFIELHLPCKSKVRPVVKKFRDMRGRHAPF</sequence>
<feature type="repeat" description="ANK" evidence="3">
    <location>
        <begin position="132"/>
        <end position="164"/>
    </location>
</feature>
<dbReference type="Gene3D" id="1.25.40.20">
    <property type="entry name" value="Ankyrin repeat-containing domain"/>
    <property type="match status" value="2"/>
</dbReference>
<keyword evidence="6" id="KW-1185">Reference proteome</keyword>
<feature type="repeat" description="ANK" evidence="3">
    <location>
        <begin position="99"/>
        <end position="131"/>
    </location>
</feature>
<evidence type="ECO:0000256" key="2">
    <source>
        <dbReference type="ARBA" id="ARBA00023043"/>
    </source>
</evidence>
<evidence type="ECO:0000256" key="4">
    <source>
        <dbReference type="SAM" id="Coils"/>
    </source>
</evidence>
<dbReference type="SMART" id="SM00248">
    <property type="entry name" value="ANK"/>
    <property type="match status" value="8"/>
</dbReference>
<evidence type="ECO:0000256" key="3">
    <source>
        <dbReference type="PROSITE-ProRule" id="PRU00023"/>
    </source>
</evidence>
<evidence type="ECO:0000256" key="1">
    <source>
        <dbReference type="ARBA" id="ARBA00022737"/>
    </source>
</evidence>
<feature type="repeat" description="ANK" evidence="3">
    <location>
        <begin position="198"/>
        <end position="230"/>
    </location>
</feature>
<organism evidence="5 6">
    <name type="scientific">Pinctada imbricata</name>
    <name type="common">Atlantic pearl-oyster</name>
    <name type="synonym">Pinctada martensii</name>
    <dbReference type="NCBI Taxonomy" id="66713"/>
    <lineage>
        <taxon>Eukaryota</taxon>
        <taxon>Metazoa</taxon>
        <taxon>Spiralia</taxon>
        <taxon>Lophotrochozoa</taxon>
        <taxon>Mollusca</taxon>
        <taxon>Bivalvia</taxon>
        <taxon>Autobranchia</taxon>
        <taxon>Pteriomorphia</taxon>
        <taxon>Pterioida</taxon>
        <taxon>Pterioidea</taxon>
        <taxon>Pteriidae</taxon>
        <taxon>Pinctada</taxon>
    </lineage>
</organism>
<keyword evidence="4" id="KW-0175">Coiled coil</keyword>